<reference evidence="10" key="3">
    <citation type="journal article" date="2014" name="Nature">
        <title>Elephant shark genome provides unique insights into gnathostome evolution.</title>
        <authorList>
            <consortium name="International Elephant Shark Genome Sequencing Consortium"/>
            <person name="Venkatesh B."/>
            <person name="Lee A.P."/>
            <person name="Ravi V."/>
            <person name="Maurya A.K."/>
            <person name="Lian M.M."/>
            <person name="Swann J.B."/>
            <person name="Ohta Y."/>
            <person name="Flajnik M.F."/>
            <person name="Sutoh Y."/>
            <person name="Kasahara M."/>
            <person name="Hoon S."/>
            <person name="Gangu V."/>
            <person name="Roy S.W."/>
            <person name="Irimia M."/>
            <person name="Korzh V."/>
            <person name="Kondrychyn I."/>
            <person name="Lim Z.W."/>
            <person name="Tay B.H."/>
            <person name="Tohari S."/>
            <person name="Kong K.W."/>
            <person name="Ho S."/>
            <person name="Lorente-Galdos B."/>
            <person name="Quilez J."/>
            <person name="Marques-Bonet T."/>
            <person name="Raney B.J."/>
            <person name="Ingham P.W."/>
            <person name="Tay A."/>
            <person name="Hillier L.W."/>
            <person name="Minx P."/>
            <person name="Boehm T."/>
            <person name="Wilson R.K."/>
            <person name="Brenner S."/>
            <person name="Warren W.C."/>
        </authorList>
    </citation>
    <scope>NUCLEOTIDE SEQUENCE [LARGE SCALE GENOMIC DNA]</scope>
</reference>
<dbReference type="GO" id="GO:0015630">
    <property type="term" value="C:microtubule cytoskeleton"/>
    <property type="evidence" value="ECO:0007669"/>
    <property type="project" value="UniProtKB-ARBA"/>
</dbReference>
<dbReference type="Ensembl" id="ENSCMIT00000025455.1">
    <property type="protein sequence ID" value="ENSCMIP00000025043.1"/>
    <property type="gene ID" value="ENSCMIG00000011036.1"/>
</dbReference>
<evidence type="ECO:0000313" key="10">
    <source>
        <dbReference type="Proteomes" id="UP000314986"/>
    </source>
</evidence>
<evidence type="ECO:0000256" key="7">
    <source>
        <dbReference type="ARBA" id="ARBA00041163"/>
    </source>
</evidence>
<name>A0A4W3IDR3_CALMI</name>
<dbReference type="PANTHER" id="PTHR22146:SF8">
    <property type="entry name" value="PROTEIN FAM166B"/>
    <property type="match status" value="1"/>
</dbReference>
<evidence type="ECO:0000259" key="8">
    <source>
        <dbReference type="Pfam" id="PF10629"/>
    </source>
</evidence>
<feature type="domain" description="Ciliary microtubule inner protein 2A-C-like" evidence="8">
    <location>
        <begin position="17"/>
        <end position="50"/>
    </location>
</feature>
<organism evidence="9 10">
    <name type="scientific">Callorhinchus milii</name>
    <name type="common">Ghost shark</name>
    <dbReference type="NCBI Taxonomy" id="7868"/>
    <lineage>
        <taxon>Eukaryota</taxon>
        <taxon>Metazoa</taxon>
        <taxon>Chordata</taxon>
        <taxon>Craniata</taxon>
        <taxon>Vertebrata</taxon>
        <taxon>Chondrichthyes</taxon>
        <taxon>Holocephali</taxon>
        <taxon>Chimaeriformes</taxon>
        <taxon>Callorhinchidae</taxon>
        <taxon>Callorhinchus</taxon>
    </lineage>
</organism>
<reference evidence="9" key="4">
    <citation type="submission" date="2025-08" db="UniProtKB">
        <authorList>
            <consortium name="Ensembl"/>
        </authorList>
    </citation>
    <scope>IDENTIFICATION</scope>
</reference>
<evidence type="ECO:0000256" key="6">
    <source>
        <dbReference type="ARBA" id="ARBA00035661"/>
    </source>
</evidence>
<evidence type="ECO:0000256" key="2">
    <source>
        <dbReference type="ARBA" id="ARBA00022490"/>
    </source>
</evidence>
<dbReference type="GeneID" id="103180994"/>
<evidence type="ECO:0000256" key="4">
    <source>
        <dbReference type="ARBA" id="ARBA00023273"/>
    </source>
</evidence>
<keyword evidence="4" id="KW-0966">Cell projection</keyword>
<dbReference type="Pfam" id="PF10629">
    <property type="entry name" value="CMI2B-like"/>
    <property type="match status" value="1"/>
</dbReference>
<dbReference type="OMA" id="RADSWGN"/>
<gene>
    <name evidence="9" type="primary">LOC103180994</name>
</gene>
<evidence type="ECO:0000256" key="1">
    <source>
        <dbReference type="ARBA" id="ARBA00004430"/>
    </source>
</evidence>
<keyword evidence="2" id="KW-0963">Cytoplasm</keyword>
<dbReference type="GeneTree" id="ENSGT00940000154822"/>
<protein>
    <recommendedName>
        <fullName evidence="7">Ciliary microtubule inner protein 2B</fullName>
    </recommendedName>
</protein>
<dbReference type="RefSeq" id="XP_007895357.1">
    <property type="nucleotide sequence ID" value="XM_007897166.2"/>
</dbReference>
<evidence type="ECO:0000256" key="3">
    <source>
        <dbReference type="ARBA" id="ARBA00023212"/>
    </source>
</evidence>
<dbReference type="Proteomes" id="UP000314986">
    <property type="component" value="Unassembled WGS sequence"/>
</dbReference>
<reference evidence="10" key="2">
    <citation type="journal article" date="2007" name="PLoS Biol.">
        <title>Survey sequencing and comparative analysis of the elephant shark (Callorhinchus milii) genome.</title>
        <authorList>
            <person name="Venkatesh B."/>
            <person name="Kirkness E.F."/>
            <person name="Loh Y.H."/>
            <person name="Halpern A.L."/>
            <person name="Lee A.P."/>
            <person name="Johnson J."/>
            <person name="Dandona N."/>
            <person name="Viswanathan L.D."/>
            <person name="Tay A."/>
            <person name="Venter J.C."/>
            <person name="Strausberg R.L."/>
            <person name="Brenner S."/>
        </authorList>
    </citation>
    <scope>NUCLEOTIDE SEQUENCE [LARGE SCALE GENOMIC DNA]</scope>
</reference>
<dbReference type="STRING" id="7868.ENSCMIP00000025043"/>
<keyword evidence="3" id="KW-0206">Cytoskeleton</keyword>
<reference evidence="10" key="1">
    <citation type="journal article" date="2006" name="Science">
        <title>Ancient noncoding elements conserved in the human genome.</title>
        <authorList>
            <person name="Venkatesh B."/>
            <person name="Kirkness E.F."/>
            <person name="Loh Y.H."/>
            <person name="Halpern A.L."/>
            <person name="Lee A.P."/>
            <person name="Johnson J."/>
            <person name="Dandona N."/>
            <person name="Viswanathan L.D."/>
            <person name="Tay A."/>
            <person name="Venter J.C."/>
            <person name="Strausberg R.L."/>
            <person name="Brenner S."/>
        </authorList>
    </citation>
    <scope>NUCLEOTIDE SEQUENCE [LARGE SCALE GENOMIC DNA]</scope>
</reference>
<reference evidence="9" key="5">
    <citation type="submission" date="2025-09" db="UniProtKB">
        <authorList>
            <consortium name="Ensembl"/>
        </authorList>
    </citation>
    <scope>IDENTIFICATION</scope>
</reference>
<dbReference type="InParanoid" id="A0A4W3IDR3"/>
<dbReference type="KEGG" id="cmk:103180994"/>
<dbReference type="AlphaFoldDB" id="A0A4W3IDR3"/>
<proteinExistence type="inferred from homology"/>
<sequence>MAKQFPPKISSILMTPDPHYIPGYGGYCPQYKYSVGQSYGKLTSKLLTDPGIARSGRLILQPTHLPAPSIDEGTNHQLRSCKVSWADQKLNDVMIPGYTGFIPNMEHYFSKTYTKTCKDAIRQFEREQLKIATKKRELELITSLQSGNRKARTEQEKKLLTVRCSMPLRPTGTSIPPYNSPYSYKALGSPYLMANENPHKHFISGYRGFVPRAQFLFGAGYPIITNKALIEFSRVLNRSKTSPVPVGNSLKEGEGLPRIKSACPLTGMCCPTIQSMHQKPSFNLGTARKTISATH</sequence>
<comment type="subcellular location">
    <subcellularLocation>
        <location evidence="1">Cytoplasm</location>
        <location evidence="1">Cytoskeleton</location>
        <location evidence="1">Cilium axoneme</location>
    </subcellularLocation>
</comment>
<comment type="function">
    <text evidence="5">Microtubule inner protein (MIP) part of the dynein-decorated doublet microtubules (DMTs) in cilia axoneme, which is required for motile cilia beating.</text>
</comment>
<accession>A0A4W3IDR3</accession>
<dbReference type="InterPro" id="IPR018902">
    <property type="entry name" value="CMI2A-C-like_dom"/>
</dbReference>
<dbReference type="PANTHER" id="PTHR22146">
    <property type="entry name" value="CAT EYE SYNDROME CRITICAL REGION PROTEIN 6"/>
    <property type="match status" value="1"/>
</dbReference>
<evidence type="ECO:0000313" key="9">
    <source>
        <dbReference type="Ensembl" id="ENSCMIP00000025043.1"/>
    </source>
</evidence>
<evidence type="ECO:0000256" key="5">
    <source>
        <dbReference type="ARBA" id="ARBA00035003"/>
    </source>
</evidence>
<comment type="similarity">
    <text evidence="6">Belongs to the CIMIP2 family.</text>
</comment>
<keyword evidence="10" id="KW-1185">Reference proteome</keyword>
<dbReference type="GO" id="GO:0005930">
    <property type="term" value="C:axoneme"/>
    <property type="evidence" value="ECO:0007669"/>
    <property type="project" value="UniProtKB-SubCell"/>
</dbReference>
<dbReference type="OrthoDB" id="2019884at2759"/>